<reference evidence="2 3" key="1">
    <citation type="submission" date="2019-12" db="EMBL/GenBank/DDBJ databases">
        <title>Chromosome-level assembly of the Caenorhabditis remanei genome.</title>
        <authorList>
            <person name="Teterina A.A."/>
            <person name="Willis J.H."/>
            <person name="Phillips P.C."/>
        </authorList>
    </citation>
    <scope>NUCLEOTIDE SEQUENCE [LARGE SCALE GENOMIC DNA]</scope>
    <source>
        <strain evidence="2 3">PX506</strain>
        <tissue evidence="2">Whole organism</tissue>
    </source>
</reference>
<dbReference type="PANTHER" id="PTHR35366">
    <property type="entry name" value="PROTEIN CBG18620"/>
    <property type="match status" value="1"/>
</dbReference>
<keyword evidence="1" id="KW-0472">Membrane</keyword>
<accession>A0A6A5GL50</accession>
<evidence type="ECO:0000256" key="1">
    <source>
        <dbReference type="SAM" id="Phobius"/>
    </source>
</evidence>
<comment type="caution">
    <text evidence="2">The sequence shown here is derived from an EMBL/GenBank/DDBJ whole genome shotgun (WGS) entry which is preliminary data.</text>
</comment>
<name>A0A6A5GL50_CAERE</name>
<gene>
    <name evidence="2" type="ORF">GCK72_021963</name>
</gene>
<dbReference type="GeneID" id="9816709"/>
<dbReference type="AlphaFoldDB" id="A0A6A5GL50"/>
<evidence type="ECO:0000313" key="2">
    <source>
        <dbReference type="EMBL" id="KAF1755394.1"/>
    </source>
</evidence>
<sequence length="493" mass="57880">MPSWNYLPVEIKQHVIKKLDFISRHSLKNTSHCDRLIVNSTPIQLPRVRFGYKEDKCVIVIYAGIDKFWRLEFEKYKKGVIVYKSENSWDPKDITKKVIHCTKPLQVSIMILKSLLAHNSILMNAMEWNITQNDISKGVHNRILKLLDGAKFRVTEMVMGRNMWTEVRHFMKSVCYYEKVKTLRIFCLSFDTQNLAPISACQLDQFYEGRHFYTTKLNMENNTLSVFLSNFTELTRDRYLEVEENRTSSIMFFDKTMVKAPGGIEIEGIVVESRITECGAFDYVIHKKYEEHLQYYRSLKCELGPFCKRCSDPFDYWYYQNSPRRALHEPFWVEHISNNQDNEIVSQLRMAYLREGNEKKKIQKGNKKQTFETPSWGFKHVSIDRLVENINRDGQGRKRKKEKGKFKDVKASEDFRIKGSEDLSADVVEMILEDMTALQETLSESEQGEECQQSVEEVDNHPKTDFQNILLFVLAVLFPILISFGIYLISSVF</sequence>
<dbReference type="Proteomes" id="UP000483820">
    <property type="component" value="Chromosome V"/>
</dbReference>
<evidence type="ECO:0008006" key="4">
    <source>
        <dbReference type="Google" id="ProtNLM"/>
    </source>
</evidence>
<dbReference type="PANTHER" id="PTHR35366:SF3">
    <property type="entry name" value="CW-TYPE DOMAIN-CONTAINING PROTEIN"/>
    <property type="match status" value="1"/>
</dbReference>
<protein>
    <recommendedName>
        <fullName evidence="4">F-box domain-containing protein</fullName>
    </recommendedName>
</protein>
<proteinExistence type="predicted"/>
<dbReference type="CTD" id="9816709"/>
<organism evidence="2 3">
    <name type="scientific">Caenorhabditis remanei</name>
    <name type="common">Caenorhabditis vulgaris</name>
    <dbReference type="NCBI Taxonomy" id="31234"/>
    <lineage>
        <taxon>Eukaryota</taxon>
        <taxon>Metazoa</taxon>
        <taxon>Ecdysozoa</taxon>
        <taxon>Nematoda</taxon>
        <taxon>Chromadorea</taxon>
        <taxon>Rhabditida</taxon>
        <taxon>Rhabditina</taxon>
        <taxon>Rhabditomorpha</taxon>
        <taxon>Rhabditoidea</taxon>
        <taxon>Rhabditidae</taxon>
        <taxon>Peloderinae</taxon>
        <taxon>Caenorhabditis</taxon>
    </lineage>
</organism>
<dbReference type="RefSeq" id="XP_003105336.2">
    <property type="nucleotide sequence ID" value="XM_003105288.2"/>
</dbReference>
<evidence type="ECO:0000313" key="3">
    <source>
        <dbReference type="Proteomes" id="UP000483820"/>
    </source>
</evidence>
<dbReference type="EMBL" id="WUAV01000005">
    <property type="protein sequence ID" value="KAF1755394.1"/>
    <property type="molecule type" value="Genomic_DNA"/>
</dbReference>
<keyword evidence="1" id="KW-0812">Transmembrane</keyword>
<dbReference type="KEGG" id="crq:GCK72_021963"/>
<keyword evidence="1" id="KW-1133">Transmembrane helix</keyword>
<feature type="transmembrane region" description="Helical" evidence="1">
    <location>
        <begin position="469"/>
        <end position="489"/>
    </location>
</feature>